<evidence type="ECO:0000259" key="1">
    <source>
        <dbReference type="Pfam" id="PF13472"/>
    </source>
</evidence>
<evidence type="ECO:0000313" key="3">
    <source>
        <dbReference type="Proteomes" id="UP000010471"/>
    </source>
</evidence>
<dbReference type="Pfam" id="PF13472">
    <property type="entry name" value="Lipase_GDSL_2"/>
    <property type="match status" value="1"/>
</dbReference>
<protein>
    <submittedName>
        <fullName evidence="2">Lysophospholipase L1-like esterase</fullName>
    </submittedName>
</protein>
<dbReference type="HOGENOM" id="CLU_1101968_0_0_3"/>
<dbReference type="KEGG" id="mic:Mic7113_0428"/>
<dbReference type="Proteomes" id="UP000010471">
    <property type="component" value="Chromosome"/>
</dbReference>
<dbReference type="OrthoDB" id="9794725at2"/>
<dbReference type="SUPFAM" id="SSF52266">
    <property type="entry name" value="SGNH hydrolase"/>
    <property type="match status" value="1"/>
</dbReference>
<dbReference type="RefSeq" id="WP_015180512.1">
    <property type="nucleotide sequence ID" value="NC_019738.1"/>
</dbReference>
<dbReference type="Gene3D" id="3.40.50.1110">
    <property type="entry name" value="SGNH hydrolase"/>
    <property type="match status" value="1"/>
</dbReference>
<dbReference type="PANTHER" id="PTHR30383:SF5">
    <property type="entry name" value="SGNH HYDROLASE-TYPE ESTERASE DOMAIN-CONTAINING PROTEIN"/>
    <property type="match status" value="1"/>
</dbReference>
<sequence length="265" mass="29645">MQKQKRLFRLSLLLCLVALVVSLIFNALLFLQARSYYLQLNATNLDPLGLSAFSADSQPNSIPAASTTIVVFFGDSRAEMWPIPPKLKGFSFINRGINTQTSVQVLGRFDKHVLPLHPKIIIVQVGINDLKTIPLFPHRKDAIISNCKANIQQIVERSVKSGATVILTTIFPIGPVPLTRQLFWSPDIAQAVLEVNAYISSLKAKNILILDAYSLLVEKNQVKSNYVYDTLHLNERGYKVLNQELTQILSTVKLLLLSNFNSKFV</sequence>
<dbReference type="STRING" id="1173027.Mic7113_0428"/>
<dbReference type="EMBL" id="CP003630">
    <property type="protein sequence ID" value="AFZ16348.1"/>
    <property type="molecule type" value="Genomic_DNA"/>
</dbReference>
<organism evidence="2 3">
    <name type="scientific">Allocoleopsis franciscana PCC 7113</name>
    <dbReference type="NCBI Taxonomy" id="1173027"/>
    <lineage>
        <taxon>Bacteria</taxon>
        <taxon>Bacillati</taxon>
        <taxon>Cyanobacteriota</taxon>
        <taxon>Cyanophyceae</taxon>
        <taxon>Coleofasciculales</taxon>
        <taxon>Coleofasciculaceae</taxon>
        <taxon>Allocoleopsis</taxon>
        <taxon>Allocoleopsis franciscana</taxon>
    </lineage>
</organism>
<feature type="domain" description="SGNH hydrolase-type esterase" evidence="1">
    <location>
        <begin position="89"/>
        <end position="240"/>
    </location>
</feature>
<dbReference type="InterPro" id="IPR051532">
    <property type="entry name" value="Ester_Hydrolysis_Enzymes"/>
</dbReference>
<gene>
    <name evidence="2" type="ORF">Mic7113_0428</name>
</gene>
<proteinExistence type="predicted"/>
<dbReference type="InterPro" id="IPR036514">
    <property type="entry name" value="SGNH_hydro_sf"/>
</dbReference>
<evidence type="ECO:0000313" key="2">
    <source>
        <dbReference type="EMBL" id="AFZ16348.1"/>
    </source>
</evidence>
<keyword evidence="3" id="KW-1185">Reference proteome</keyword>
<name>K9W7Z3_9CYAN</name>
<accession>K9W7Z3</accession>
<reference evidence="2 3" key="1">
    <citation type="submission" date="2012-06" db="EMBL/GenBank/DDBJ databases">
        <title>Finished chromosome of genome of Microcoleus sp. PCC 7113.</title>
        <authorList>
            <consortium name="US DOE Joint Genome Institute"/>
            <person name="Gugger M."/>
            <person name="Coursin T."/>
            <person name="Rippka R."/>
            <person name="Tandeau De Marsac N."/>
            <person name="Huntemann M."/>
            <person name="Wei C.-L."/>
            <person name="Han J."/>
            <person name="Detter J.C."/>
            <person name="Han C."/>
            <person name="Tapia R."/>
            <person name="Chen A."/>
            <person name="Kyrpides N."/>
            <person name="Mavromatis K."/>
            <person name="Markowitz V."/>
            <person name="Szeto E."/>
            <person name="Ivanova N."/>
            <person name="Pagani I."/>
            <person name="Pati A."/>
            <person name="Goodwin L."/>
            <person name="Nordberg H.P."/>
            <person name="Cantor M.N."/>
            <person name="Hua S.X."/>
            <person name="Woyke T."/>
            <person name="Kerfeld C.A."/>
        </authorList>
    </citation>
    <scope>NUCLEOTIDE SEQUENCE [LARGE SCALE GENOMIC DNA]</scope>
    <source>
        <strain evidence="2 3">PCC 7113</strain>
    </source>
</reference>
<dbReference type="InterPro" id="IPR013830">
    <property type="entry name" value="SGNH_hydro"/>
</dbReference>
<dbReference type="AlphaFoldDB" id="K9W7Z3"/>
<dbReference type="PANTHER" id="PTHR30383">
    <property type="entry name" value="THIOESTERASE 1/PROTEASE 1/LYSOPHOSPHOLIPASE L1"/>
    <property type="match status" value="1"/>
</dbReference>
<dbReference type="GO" id="GO:0004622">
    <property type="term" value="F:phosphatidylcholine lysophospholipase activity"/>
    <property type="evidence" value="ECO:0007669"/>
    <property type="project" value="TreeGrafter"/>
</dbReference>
<dbReference type="eggNOG" id="COG2755">
    <property type="taxonomic scope" value="Bacteria"/>
</dbReference>